<proteinExistence type="predicted"/>
<keyword evidence="2" id="KW-1003">Cell membrane</keyword>
<dbReference type="PIRSF" id="PIRSF028561">
    <property type="entry name" value="Ac_Trasf"/>
    <property type="match status" value="1"/>
</dbReference>
<evidence type="ECO:0000256" key="4">
    <source>
        <dbReference type="ARBA" id="ARBA00022679"/>
    </source>
</evidence>
<evidence type="ECO:0000256" key="3">
    <source>
        <dbReference type="ARBA" id="ARBA00022519"/>
    </source>
</evidence>
<dbReference type="EMBL" id="CP053708">
    <property type="protein sequence ID" value="QKE91235.1"/>
    <property type="molecule type" value="Genomic_DNA"/>
</dbReference>
<keyword evidence="6" id="KW-0012">Acyltransferase</keyword>
<reference evidence="7 8" key="1">
    <citation type="journal article" date="2014" name="World J. Microbiol. Biotechnol.">
        <title>Biodiversity and physiological characteristics of Antarctic and Arctic lichens-associated bacteria.</title>
        <authorList>
            <person name="Lee Y.M."/>
            <person name="Kim E.H."/>
            <person name="Lee H.K."/>
            <person name="Hong S.G."/>
        </authorList>
    </citation>
    <scope>NUCLEOTIDE SEQUENCE [LARGE SCALE GENOMIC DNA]</scope>
    <source>
        <strain evidence="7 8">PAMC 26569</strain>
    </source>
</reference>
<dbReference type="PANTHER" id="PTHR30606:SF9">
    <property type="entry name" value="LIPID A BIOSYNTHESIS LAUROYLTRANSFERASE"/>
    <property type="match status" value="1"/>
</dbReference>
<accession>A0A6M8HSL1</accession>
<dbReference type="Proteomes" id="UP000500767">
    <property type="component" value="Chromosome"/>
</dbReference>
<dbReference type="Pfam" id="PF03279">
    <property type="entry name" value="Lip_A_acyltrans"/>
    <property type="match status" value="1"/>
</dbReference>
<keyword evidence="8" id="KW-1185">Reference proteome</keyword>
<dbReference type="CDD" id="cd07984">
    <property type="entry name" value="LPLAT_LABLAT-like"/>
    <property type="match status" value="1"/>
</dbReference>
<keyword evidence="5" id="KW-0472">Membrane</keyword>
<dbReference type="RefSeq" id="WP_171833241.1">
    <property type="nucleotide sequence ID" value="NZ_CP053708.1"/>
</dbReference>
<evidence type="ECO:0000313" key="7">
    <source>
        <dbReference type="EMBL" id="QKE91235.1"/>
    </source>
</evidence>
<name>A0A6M8HSL1_9PROT</name>
<dbReference type="InterPro" id="IPR004960">
    <property type="entry name" value="LipA_acyltrans"/>
</dbReference>
<dbReference type="KEGG" id="lck:HN018_15335"/>
<sequence>MSQAIVSGWMRPERGGPSLCRLMLWVTLRFGWPVGQALLPLITAYFLATGSDARAASRSYLGRALGRRPNLFDVARHFHSFASTTLDRVFLLSDRSDRYRITIEGKDVLAQALSLGRGCILLGAHVGSFEVLRSIGRHSPMTVKVLMFRGNAGAASALLEQLDPGFLDSVIEIGTPGAMLQVGESLARGELVGMLGDRAPRGEKTIPVEFLGAPALLPAGPLLVAAMLHAPVVLFHGVRTGRRRYVVGFEPFADEIVLPRGRRDAALQGWVQLYAGRIEALCRAYPFSWFNFHDVWAPIPSSTRP</sequence>
<dbReference type="GO" id="GO:0009247">
    <property type="term" value="P:glycolipid biosynthetic process"/>
    <property type="evidence" value="ECO:0007669"/>
    <property type="project" value="UniProtKB-ARBA"/>
</dbReference>
<dbReference type="PANTHER" id="PTHR30606">
    <property type="entry name" value="LIPID A BIOSYNTHESIS LAUROYL ACYLTRANSFERASE"/>
    <property type="match status" value="1"/>
</dbReference>
<protein>
    <recommendedName>
        <fullName evidence="9">Acyl-CoA synthetase</fullName>
    </recommendedName>
</protein>
<dbReference type="InterPro" id="IPR014548">
    <property type="entry name" value="Ac_Trasf"/>
</dbReference>
<organism evidence="7 8">
    <name type="scientific">Lichenicola cladoniae</name>
    <dbReference type="NCBI Taxonomy" id="1484109"/>
    <lineage>
        <taxon>Bacteria</taxon>
        <taxon>Pseudomonadati</taxon>
        <taxon>Pseudomonadota</taxon>
        <taxon>Alphaproteobacteria</taxon>
        <taxon>Acetobacterales</taxon>
        <taxon>Acetobacteraceae</taxon>
        <taxon>Lichenicola</taxon>
    </lineage>
</organism>
<dbReference type="GO" id="GO:0016746">
    <property type="term" value="F:acyltransferase activity"/>
    <property type="evidence" value="ECO:0007669"/>
    <property type="project" value="UniProtKB-KW"/>
</dbReference>
<evidence type="ECO:0000256" key="2">
    <source>
        <dbReference type="ARBA" id="ARBA00022475"/>
    </source>
</evidence>
<gene>
    <name evidence="7" type="ORF">HN018_15335</name>
</gene>
<keyword evidence="3" id="KW-0997">Cell inner membrane</keyword>
<evidence type="ECO:0000256" key="6">
    <source>
        <dbReference type="ARBA" id="ARBA00023315"/>
    </source>
</evidence>
<evidence type="ECO:0000256" key="5">
    <source>
        <dbReference type="ARBA" id="ARBA00023136"/>
    </source>
</evidence>
<dbReference type="GO" id="GO:0005886">
    <property type="term" value="C:plasma membrane"/>
    <property type="evidence" value="ECO:0007669"/>
    <property type="project" value="UniProtKB-SubCell"/>
</dbReference>
<comment type="subcellular location">
    <subcellularLocation>
        <location evidence="1">Cell inner membrane</location>
    </subcellularLocation>
</comment>
<keyword evidence="4" id="KW-0808">Transferase</keyword>
<evidence type="ECO:0000256" key="1">
    <source>
        <dbReference type="ARBA" id="ARBA00004533"/>
    </source>
</evidence>
<evidence type="ECO:0000313" key="8">
    <source>
        <dbReference type="Proteomes" id="UP000500767"/>
    </source>
</evidence>
<dbReference type="AlphaFoldDB" id="A0A6M8HSL1"/>
<evidence type="ECO:0008006" key="9">
    <source>
        <dbReference type="Google" id="ProtNLM"/>
    </source>
</evidence>